<evidence type="ECO:0000313" key="3">
    <source>
        <dbReference type="Proteomes" id="UP000289708"/>
    </source>
</evidence>
<dbReference type="EMBL" id="RYFI01000011">
    <property type="protein sequence ID" value="RXF73020.1"/>
    <property type="molecule type" value="Genomic_DNA"/>
</dbReference>
<proteinExistence type="predicted"/>
<dbReference type="AlphaFoldDB" id="A0A4Q0MHM6"/>
<dbReference type="RefSeq" id="WP_128777880.1">
    <property type="nucleotide sequence ID" value="NZ_RYFI01000011.1"/>
</dbReference>
<dbReference type="Proteomes" id="UP000289708">
    <property type="component" value="Unassembled WGS sequence"/>
</dbReference>
<accession>A0A4Q0MHM6</accession>
<keyword evidence="1" id="KW-0732">Signal</keyword>
<comment type="caution">
    <text evidence="2">The sequence shown here is derived from an EMBL/GenBank/DDBJ whole genome shotgun (WGS) entry which is preliminary data.</text>
</comment>
<organism evidence="2 3">
    <name type="scientific">Hansschlegelia zhihuaiae</name>
    <dbReference type="NCBI Taxonomy" id="405005"/>
    <lineage>
        <taxon>Bacteria</taxon>
        <taxon>Pseudomonadati</taxon>
        <taxon>Pseudomonadota</taxon>
        <taxon>Alphaproteobacteria</taxon>
        <taxon>Hyphomicrobiales</taxon>
        <taxon>Methylopilaceae</taxon>
        <taxon>Hansschlegelia</taxon>
    </lineage>
</organism>
<reference evidence="2 3" key="1">
    <citation type="submission" date="2018-12" db="EMBL/GenBank/DDBJ databases">
        <title>bacterium Hansschlegelia zhihuaiae S113.</title>
        <authorList>
            <person name="He J."/>
        </authorList>
    </citation>
    <scope>NUCLEOTIDE SEQUENCE [LARGE SCALE GENOMIC DNA]</scope>
    <source>
        <strain evidence="2 3">S 113</strain>
    </source>
</reference>
<sequence length="131" mass="14226">MPKLIIIALLIITGAYVTPPAATAEPLGTKGQNFDRLVLESETDAEIQVVAKVMTINRYSLSASTMVVTDNGAQVFGPENSSEERWKRTIPISGKGRHEIVMICKPVQSDPVYCSLTVDDPRVQVTRDGPA</sequence>
<feature type="chain" id="PRO_5020535264" evidence="1">
    <location>
        <begin position="25"/>
        <end position="131"/>
    </location>
</feature>
<evidence type="ECO:0000256" key="1">
    <source>
        <dbReference type="SAM" id="SignalP"/>
    </source>
</evidence>
<evidence type="ECO:0000313" key="2">
    <source>
        <dbReference type="EMBL" id="RXF73020.1"/>
    </source>
</evidence>
<keyword evidence="3" id="KW-1185">Reference proteome</keyword>
<gene>
    <name evidence="2" type="ORF">EK403_12865</name>
</gene>
<protein>
    <submittedName>
        <fullName evidence="2">Uncharacterized protein</fullName>
    </submittedName>
</protein>
<name>A0A4Q0MHM6_9HYPH</name>
<feature type="signal peptide" evidence="1">
    <location>
        <begin position="1"/>
        <end position="24"/>
    </location>
</feature>